<evidence type="ECO:0000313" key="2">
    <source>
        <dbReference type="EMBL" id="EPB69043.1"/>
    </source>
</evidence>
<accession>A0A0D6LCR9</accession>
<dbReference type="AlphaFoldDB" id="A0A0D6LCR9"/>
<dbReference type="Gene3D" id="3.40.33.10">
    <property type="entry name" value="CAP"/>
    <property type="match status" value="1"/>
</dbReference>
<dbReference type="EMBL" id="KE125348">
    <property type="protein sequence ID" value="EPB69043.1"/>
    <property type="molecule type" value="Genomic_DNA"/>
</dbReference>
<gene>
    <name evidence="2" type="ORF">ANCCEY_11860</name>
</gene>
<name>A0A0D6LCR9_9BILA</name>
<proteinExistence type="predicted"/>
<dbReference type="InterPro" id="IPR014044">
    <property type="entry name" value="CAP_dom"/>
</dbReference>
<reference evidence="2 3" key="1">
    <citation type="submission" date="2013-05" db="EMBL/GenBank/DDBJ databases">
        <title>Draft genome of the parasitic nematode Anyclostoma ceylanicum.</title>
        <authorList>
            <person name="Mitreva M."/>
        </authorList>
    </citation>
    <scope>NUCLEOTIDE SEQUENCE [LARGE SCALE GENOMIC DNA]</scope>
</reference>
<feature type="domain" description="SCP" evidence="1">
    <location>
        <begin position="56"/>
        <end position="203"/>
    </location>
</feature>
<dbReference type="SUPFAM" id="SSF55797">
    <property type="entry name" value="PR-1-like"/>
    <property type="match status" value="1"/>
</dbReference>
<dbReference type="InterPro" id="IPR035940">
    <property type="entry name" value="CAP_sf"/>
</dbReference>
<evidence type="ECO:0000259" key="1">
    <source>
        <dbReference type="Pfam" id="PF00188"/>
    </source>
</evidence>
<sequence length="253" mass="28570">MDVFDGEHELALVEVGEKWPQLVKFMALLRLPRLPKICPDSPFEKEIIDDYVVGHINDRRYALLHGRVLNGPWQGRDKWTPETQGYGKKLPKGKTMNNLVYSCELEKEADAALNHTCSYNEPNAPAGKTGIFYSMDIDWDVPELMSAAWSWMEEIEHFPVSDHAITDKAVTFNDLAIRQYLNLMRPNIKKIGCAEALCKENGLNKYRAYCLIDQPPLNIGDIIYEAGRGGCDNGEQCPKGTKCGQFGMCDVQP</sequence>
<evidence type="ECO:0000313" key="3">
    <source>
        <dbReference type="Proteomes" id="UP000054495"/>
    </source>
</evidence>
<organism evidence="2 3">
    <name type="scientific">Ancylostoma ceylanicum</name>
    <dbReference type="NCBI Taxonomy" id="53326"/>
    <lineage>
        <taxon>Eukaryota</taxon>
        <taxon>Metazoa</taxon>
        <taxon>Ecdysozoa</taxon>
        <taxon>Nematoda</taxon>
        <taxon>Chromadorea</taxon>
        <taxon>Rhabditida</taxon>
        <taxon>Rhabditina</taxon>
        <taxon>Rhabditomorpha</taxon>
        <taxon>Strongyloidea</taxon>
        <taxon>Ancylostomatidae</taxon>
        <taxon>Ancylostomatinae</taxon>
        <taxon>Ancylostoma</taxon>
    </lineage>
</organism>
<dbReference type="Pfam" id="PF00188">
    <property type="entry name" value="CAP"/>
    <property type="match status" value="1"/>
</dbReference>
<dbReference type="Proteomes" id="UP000054495">
    <property type="component" value="Unassembled WGS sequence"/>
</dbReference>
<dbReference type="CDD" id="cd05380">
    <property type="entry name" value="CAP_euk"/>
    <property type="match status" value="1"/>
</dbReference>
<keyword evidence="3" id="KW-1185">Reference proteome</keyword>
<protein>
    <recommendedName>
        <fullName evidence="1">SCP domain-containing protein</fullName>
    </recommendedName>
</protein>